<dbReference type="GO" id="GO:0005694">
    <property type="term" value="C:chromosome"/>
    <property type="evidence" value="ECO:0007669"/>
    <property type="project" value="InterPro"/>
</dbReference>
<dbReference type="GO" id="GO:0006265">
    <property type="term" value="P:DNA topological change"/>
    <property type="evidence" value="ECO:0007669"/>
    <property type="project" value="InterPro"/>
</dbReference>
<feature type="domain" description="DNA topoisomerase type IA zn finger" evidence="1">
    <location>
        <begin position="41"/>
        <end position="78"/>
    </location>
</feature>
<dbReference type="PANTHER" id="PTHR42785:SF1">
    <property type="entry name" value="DNA TOPOISOMERASE"/>
    <property type="match status" value="1"/>
</dbReference>
<feature type="non-terminal residue" evidence="2">
    <location>
        <position position="1"/>
    </location>
</feature>
<dbReference type="GO" id="GO:0003677">
    <property type="term" value="F:DNA binding"/>
    <property type="evidence" value="ECO:0007669"/>
    <property type="project" value="InterPro"/>
</dbReference>
<evidence type="ECO:0000259" key="1">
    <source>
        <dbReference type="Pfam" id="PF01396"/>
    </source>
</evidence>
<dbReference type="GO" id="GO:0003917">
    <property type="term" value="F:DNA topoisomerase type I (single strand cut, ATP-independent) activity"/>
    <property type="evidence" value="ECO:0007669"/>
    <property type="project" value="InterPro"/>
</dbReference>
<dbReference type="InterPro" id="IPR000380">
    <property type="entry name" value="Topo_IA"/>
</dbReference>
<accession>X1BPM0</accession>
<dbReference type="SUPFAM" id="SSF57783">
    <property type="entry name" value="Zinc beta-ribbon"/>
    <property type="match status" value="1"/>
</dbReference>
<gene>
    <name evidence="2" type="ORF">S01H4_02841</name>
</gene>
<protein>
    <recommendedName>
        <fullName evidence="1">DNA topoisomerase type IA zn finger domain-containing protein</fullName>
    </recommendedName>
</protein>
<comment type="caution">
    <text evidence="2">The sequence shown here is derived from an EMBL/GenBank/DDBJ whole genome shotgun (WGS) entry which is preliminary data.</text>
</comment>
<dbReference type="InterPro" id="IPR013498">
    <property type="entry name" value="Topo_IA_Znf"/>
</dbReference>
<dbReference type="AlphaFoldDB" id="X1BPM0"/>
<sequence length="222" mass="25135">EKVVKKSKQLLNDILIQLSDSKNEIGEKIRTGVYEDKRIAECPKCGKDLIIIKSRKTKKRFVGCSNYPDCSKAYPIPQKGRIFPTGEICKYCNTAVIKIVVKGRKPWNLCLNPDCLSKKDKSSKKYPEQKLKGKTKKELETFGKCPNCKNDLVLRTARKSKKIFLGCSNYPKCKTTFSIPQSGEIKPNEKLCDVCGFPQIEIISEDKTSKILCINRSCSTNK</sequence>
<dbReference type="Gene3D" id="3.30.65.10">
    <property type="entry name" value="Bacterial Topoisomerase I, domain 1"/>
    <property type="match status" value="2"/>
</dbReference>
<evidence type="ECO:0000313" key="2">
    <source>
        <dbReference type="EMBL" id="GAG74076.1"/>
    </source>
</evidence>
<dbReference type="PANTHER" id="PTHR42785">
    <property type="entry name" value="DNA TOPOISOMERASE, TYPE IA, CORE"/>
    <property type="match status" value="1"/>
</dbReference>
<dbReference type="EMBL" id="BART01000655">
    <property type="protein sequence ID" value="GAG74076.1"/>
    <property type="molecule type" value="Genomic_DNA"/>
</dbReference>
<dbReference type="Pfam" id="PF01396">
    <property type="entry name" value="Zn_ribbon_Top1"/>
    <property type="match status" value="2"/>
</dbReference>
<proteinExistence type="predicted"/>
<name>X1BPM0_9ZZZZ</name>
<feature type="domain" description="DNA topoisomerase type IA zn finger" evidence="1">
    <location>
        <begin position="143"/>
        <end position="181"/>
    </location>
</feature>
<organism evidence="2">
    <name type="scientific">marine sediment metagenome</name>
    <dbReference type="NCBI Taxonomy" id="412755"/>
    <lineage>
        <taxon>unclassified sequences</taxon>
        <taxon>metagenomes</taxon>
        <taxon>ecological metagenomes</taxon>
    </lineage>
</organism>
<reference evidence="2" key="1">
    <citation type="journal article" date="2014" name="Front. Microbiol.">
        <title>High frequency of phylogenetically diverse reductive dehalogenase-homologous genes in deep subseafloor sedimentary metagenomes.</title>
        <authorList>
            <person name="Kawai M."/>
            <person name="Futagami T."/>
            <person name="Toyoda A."/>
            <person name="Takaki Y."/>
            <person name="Nishi S."/>
            <person name="Hori S."/>
            <person name="Arai W."/>
            <person name="Tsubouchi T."/>
            <person name="Morono Y."/>
            <person name="Uchiyama I."/>
            <person name="Ito T."/>
            <person name="Fujiyama A."/>
            <person name="Inagaki F."/>
            <person name="Takami H."/>
        </authorList>
    </citation>
    <scope>NUCLEOTIDE SEQUENCE</scope>
    <source>
        <strain evidence="2">Expedition CK06-06</strain>
    </source>
</reference>